<dbReference type="InterPro" id="IPR051803">
    <property type="entry name" value="TA_system_RelE-like_toxin"/>
</dbReference>
<comment type="similarity">
    <text evidence="1 3">Belongs to the RelE toxin family.</text>
</comment>
<evidence type="ECO:0000313" key="4">
    <source>
        <dbReference type="EMBL" id="ADR21417.1"/>
    </source>
</evidence>
<evidence type="ECO:0000256" key="1">
    <source>
        <dbReference type="ARBA" id="ARBA00006226"/>
    </source>
</evidence>
<dbReference type="OrthoDB" id="7173315at2"/>
<dbReference type="Pfam" id="PF05016">
    <property type="entry name" value="ParE_toxin"/>
    <property type="match status" value="1"/>
</dbReference>
<protein>
    <recommendedName>
        <fullName evidence="3">Toxin</fullName>
    </recommendedName>
</protein>
<dbReference type="HOGENOM" id="CLU_147162_3_2_10"/>
<keyword evidence="2" id="KW-1277">Toxin-antitoxin system</keyword>
<evidence type="ECO:0000256" key="3">
    <source>
        <dbReference type="PIRNR" id="PIRNR029218"/>
    </source>
</evidence>
<dbReference type="PANTHER" id="PTHR33755">
    <property type="entry name" value="TOXIN PARE1-RELATED"/>
    <property type="match status" value="1"/>
</dbReference>
<dbReference type="STRING" id="643867.Ftrac_1427"/>
<dbReference type="PANTHER" id="PTHR33755:SF9">
    <property type="entry name" value="TOXIN PARE1"/>
    <property type="match status" value="1"/>
</dbReference>
<dbReference type="AlphaFoldDB" id="E4TMY6"/>
<dbReference type="EMBL" id="CP002349">
    <property type="protein sequence ID" value="ADR21417.1"/>
    <property type="molecule type" value="Genomic_DNA"/>
</dbReference>
<sequence length="100" mass="11906">MAEYKLTNKAVVDLNEIWEYTADEWSEEQADKYYEMLLNRCQYIADNPDLGKNYDGITTDLFGFKASRHIIFYRKINALPIEIIRILYGRMDLKNRLDES</sequence>
<organism evidence="4 5">
    <name type="scientific">Marivirga tractuosa (strain ATCC 23168 / DSM 4126 / NBRC 15989 / NCIMB 1408 / VKM B-1430 / H-43)</name>
    <name type="common">Microscilla tractuosa</name>
    <name type="synonym">Flexibacter tractuosus</name>
    <dbReference type="NCBI Taxonomy" id="643867"/>
    <lineage>
        <taxon>Bacteria</taxon>
        <taxon>Pseudomonadati</taxon>
        <taxon>Bacteroidota</taxon>
        <taxon>Cytophagia</taxon>
        <taxon>Cytophagales</taxon>
        <taxon>Marivirgaceae</taxon>
        <taxon>Marivirga</taxon>
    </lineage>
</organism>
<dbReference type="Gene3D" id="3.30.2310.20">
    <property type="entry name" value="RelE-like"/>
    <property type="match status" value="1"/>
</dbReference>
<dbReference type="RefSeq" id="WP_013453564.1">
    <property type="nucleotide sequence ID" value="NC_014759.1"/>
</dbReference>
<gene>
    <name evidence="4" type="ordered locus">Ftrac_1427</name>
</gene>
<dbReference type="eggNOG" id="COG3668">
    <property type="taxonomic scope" value="Bacteria"/>
</dbReference>
<reference evidence="4 5" key="1">
    <citation type="journal article" date="2011" name="Stand. Genomic Sci.">
        <title>Complete genome sequence of Marivirga tractuosa type strain (H-43).</title>
        <authorList>
            <person name="Pagani I."/>
            <person name="Chertkov O."/>
            <person name="Lapidus A."/>
            <person name="Lucas S."/>
            <person name="Del Rio T.G."/>
            <person name="Tice H."/>
            <person name="Copeland A."/>
            <person name="Cheng J.F."/>
            <person name="Nolan M."/>
            <person name="Saunders E."/>
            <person name="Pitluck S."/>
            <person name="Held B."/>
            <person name="Goodwin L."/>
            <person name="Liolios K."/>
            <person name="Ovchinikova G."/>
            <person name="Ivanova N."/>
            <person name="Mavromatis K."/>
            <person name="Pati A."/>
            <person name="Chen A."/>
            <person name="Palaniappan K."/>
            <person name="Land M."/>
            <person name="Hauser L."/>
            <person name="Jeffries C.D."/>
            <person name="Detter J.C."/>
            <person name="Han C."/>
            <person name="Tapia R."/>
            <person name="Ngatchou-Djao O.D."/>
            <person name="Rohde M."/>
            <person name="Goker M."/>
            <person name="Spring S."/>
            <person name="Sikorski J."/>
            <person name="Woyke T."/>
            <person name="Bristow J."/>
            <person name="Eisen J.A."/>
            <person name="Markowitz V."/>
            <person name="Hugenholtz P."/>
            <person name="Klenk H.P."/>
            <person name="Kyrpides N.C."/>
        </authorList>
    </citation>
    <scope>NUCLEOTIDE SEQUENCE [LARGE SCALE GENOMIC DNA]</scope>
    <source>
        <strain evidence="5">ATCC 23168 / DSM 4126 / NBRC 15989 / NCIMB 1408 / VKM B-1430 / H-43</strain>
    </source>
</reference>
<proteinExistence type="inferred from homology"/>
<dbReference type="InterPro" id="IPR035093">
    <property type="entry name" value="RelE/ParE_toxin_dom_sf"/>
</dbReference>
<evidence type="ECO:0000313" key="5">
    <source>
        <dbReference type="Proteomes" id="UP000008720"/>
    </source>
</evidence>
<accession>E4TMY6</accession>
<keyword evidence="5" id="KW-1185">Reference proteome</keyword>
<dbReference type="InterPro" id="IPR028344">
    <property type="entry name" value="ParE1/4"/>
</dbReference>
<dbReference type="InterPro" id="IPR007712">
    <property type="entry name" value="RelE/ParE_toxin"/>
</dbReference>
<dbReference type="KEGG" id="mtt:Ftrac_1427"/>
<dbReference type="Proteomes" id="UP000008720">
    <property type="component" value="Chromosome"/>
</dbReference>
<evidence type="ECO:0000256" key="2">
    <source>
        <dbReference type="ARBA" id="ARBA00022649"/>
    </source>
</evidence>
<name>E4TMY6_MARTH</name>
<dbReference type="PIRSF" id="PIRSF029218">
    <property type="entry name" value="ParE"/>
    <property type="match status" value="1"/>
</dbReference>